<evidence type="ECO:0000313" key="3">
    <source>
        <dbReference type="Proteomes" id="UP000027093"/>
    </source>
</evidence>
<dbReference type="InterPro" id="IPR011668">
    <property type="entry name" value="HVO_2753-like_ZBP"/>
</dbReference>
<dbReference type="AlphaFoldDB" id="A0A060HVI9"/>
<organism evidence="2 3">
    <name type="scientific">Nitrososphaera viennensis EN76</name>
    <dbReference type="NCBI Taxonomy" id="926571"/>
    <lineage>
        <taxon>Archaea</taxon>
        <taxon>Nitrososphaerota</taxon>
        <taxon>Nitrososphaeria</taxon>
        <taxon>Nitrososphaerales</taxon>
        <taxon>Nitrososphaeraceae</taxon>
        <taxon>Nitrososphaera</taxon>
    </lineage>
</organism>
<reference evidence="2 3" key="1">
    <citation type="journal article" date="2014" name="Int. J. Syst. Evol. Microbiol.">
        <title>Nitrososphaera viennensis gen. nov., sp. nov., an aerobic and mesophilic, ammonia-oxidizing archaeon from soil and a member of the archaeal phylum Thaumarchaeota.</title>
        <authorList>
            <person name="Stieglmeier M."/>
            <person name="Klingl A."/>
            <person name="Alves R.J."/>
            <person name="Rittmann S.K."/>
            <person name="Melcher M."/>
            <person name="Leisch N."/>
            <person name="Schleper C."/>
        </authorList>
    </citation>
    <scope>NUCLEOTIDE SEQUENCE [LARGE SCALE GENOMIC DNA]</scope>
    <source>
        <strain evidence="2">EN76</strain>
    </source>
</reference>
<dbReference type="InterPro" id="IPR044720">
    <property type="entry name" value="HVO_2753-like"/>
</dbReference>
<dbReference type="PANTHER" id="PTHR40733:SF1">
    <property type="entry name" value="SMALL ZINC FINGER PROTEIN HVO-2753-LIKE ZINC-BINDING POCKET DOMAIN-CONTAINING PROTEIN"/>
    <property type="match status" value="1"/>
</dbReference>
<dbReference type="EMBL" id="CP007536">
    <property type="protein sequence ID" value="AIC17072.1"/>
    <property type="molecule type" value="Genomic_DNA"/>
</dbReference>
<sequence length="94" mass="10621">MVIYGVDSCSQYKSFVCCNKVKIVQKANSCRDTYMYSGSYDMPKCNACGRDVHPGEISENFSCPKCRNARIWRCEGCKGKSREYKCPACGYKGK</sequence>
<keyword evidence="3" id="KW-1185">Reference proteome</keyword>
<name>A0A060HVI9_9ARCH</name>
<evidence type="ECO:0000259" key="1">
    <source>
        <dbReference type="Pfam" id="PF07754"/>
    </source>
</evidence>
<dbReference type="KEGG" id="nvn:NVIE_027950"/>
<dbReference type="Proteomes" id="UP000027093">
    <property type="component" value="Chromosome"/>
</dbReference>
<evidence type="ECO:0000313" key="2">
    <source>
        <dbReference type="EMBL" id="AIC17072.1"/>
    </source>
</evidence>
<proteinExistence type="predicted"/>
<dbReference type="Pfam" id="PF07754">
    <property type="entry name" value="HVO_2753_ZBP"/>
    <property type="match status" value="1"/>
</dbReference>
<dbReference type="STRING" id="926571.NVIE_027950"/>
<accession>A0A060HVI9</accession>
<dbReference type="HOGENOM" id="CLU_2379520_0_0_2"/>
<dbReference type="PANTHER" id="PTHR40733">
    <property type="entry name" value="ZINC-RIBBON RNA-BINDING PROTEIN INVOLVED IN TRANSLATION-RELATED"/>
    <property type="match status" value="1"/>
</dbReference>
<feature type="domain" description="Small zinc finger protein HVO-2753-like zinc-binding pocket" evidence="1">
    <location>
        <begin position="45"/>
        <end position="90"/>
    </location>
</feature>
<gene>
    <name evidence="2" type="ORF">NVIE_027950</name>
</gene>
<protein>
    <recommendedName>
        <fullName evidence="1">Small zinc finger protein HVO-2753-like zinc-binding pocket domain-containing protein</fullName>
    </recommendedName>
</protein>